<organism evidence="1 2">
    <name type="scientific">Salmonella paratyphi B (strain ATCC BAA-1250 / SPB7)</name>
    <dbReference type="NCBI Taxonomy" id="1016998"/>
    <lineage>
        <taxon>Bacteria</taxon>
        <taxon>Pseudomonadati</taxon>
        <taxon>Pseudomonadota</taxon>
        <taxon>Gammaproteobacteria</taxon>
        <taxon>Enterobacterales</taxon>
        <taxon>Enterobacteriaceae</taxon>
        <taxon>Salmonella</taxon>
    </lineage>
</organism>
<protein>
    <submittedName>
        <fullName evidence="1">Uncharacterized protein</fullName>
    </submittedName>
</protein>
<name>A0A6C6YXB0_SALPB</name>
<proteinExistence type="predicted"/>
<evidence type="ECO:0000313" key="1">
    <source>
        <dbReference type="EMBL" id="ABX65567.1"/>
    </source>
</evidence>
<dbReference type="EMBL" id="CP000886">
    <property type="protein sequence ID" value="ABX65567.1"/>
    <property type="molecule type" value="Genomic_DNA"/>
</dbReference>
<dbReference type="KEGG" id="spq:SPAB_00124"/>
<accession>A0A6C6YXB0</accession>
<reference evidence="1 2" key="1">
    <citation type="submission" date="2007-11" db="EMBL/GenBank/DDBJ databases">
        <authorList>
            <consortium name="The Salmonella enterica serovar Paratyphi B Genome Sequencing Project"/>
            <person name="McClelland M."/>
            <person name="Sanderson E.K."/>
            <person name="Porwollik S."/>
            <person name="Spieth J."/>
            <person name="Clifton W.S."/>
            <person name="Fulton R."/>
            <person name="Cordes M."/>
            <person name="Wollam A."/>
            <person name="Shah N."/>
            <person name="Pepin K."/>
            <person name="Bhonagiri V."/>
            <person name="Nash W."/>
            <person name="Johnson M."/>
            <person name="Thiruvilangam P."/>
            <person name="Wilson R."/>
        </authorList>
    </citation>
    <scope>NUCLEOTIDE SEQUENCE [LARGE SCALE GENOMIC DNA]</scope>
    <source>
        <strain evidence="2">ATCC BAA-1250 / SPB7</strain>
    </source>
</reference>
<sequence>MSVASQKETSVPCGVSRQCRVKMKPACATMITCLKNSR</sequence>
<gene>
    <name evidence="1" type="ordered locus">SPAB_00124</name>
</gene>
<dbReference type="AlphaFoldDB" id="A0A6C6YXB0"/>
<dbReference type="Proteomes" id="UP000008556">
    <property type="component" value="Chromosome"/>
</dbReference>
<evidence type="ECO:0000313" key="2">
    <source>
        <dbReference type="Proteomes" id="UP000008556"/>
    </source>
</evidence>